<keyword evidence="4" id="KW-1133">Transmembrane helix</keyword>
<feature type="region of interest" description="Disordered" evidence="3">
    <location>
        <begin position="103"/>
        <end position="143"/>
    </location>
</feature>
<gene>
    <name evidence="6" type="ORF">IU449_16065</name>
</gene>
<evidence type="ECO:0000256" key="1">
    <source>
        <dbReference type="ARBA" id="ARBA00022723"/>
    </source>
</evidence>
<reference evidence="6 7" key="1">
    <citation type="submission" date="2020-10" db="EMBL/GenBank/DDBJ databases">
        <title>Identification of Nocardia species via Next-generation sequencing and recognition of intraspecies genetic diversity.</title>
        <authorList>
            <person name="Li P."/>
            <person name="Li P."/>
            <person name="Lu B."/>
        </authorList>
    </citation>
    <scope>NUCLEOTIDE SEQUENCE [LARGE SCALE GENOMIC DNA]</scope>
    <source>
        <strain evidence="6 7">BJ06-0143</strain>
    </source>
</reference>
<organism evidence="6 7">
    <name type="scientific">Nocardia higoensis</name>
    <dbReference type="NCBI Taxonomy" id="228599"/>
    <lineage>
        <taxon>Bacteria</taxon>
        <taxon>Bacillati</taxon>
        <taxon>Actinomycetota</taxon>
        <taxon>Actinomycetes</taxon>
        <taxon>Mycobacteriales</taxon>
        <taxon>Nocardiaceae</taxon>
        <taxon>Nocardia</taxon>
    </lineage>
</organism>
<dbReference type="PANTHER" id="PTHR31302:SF31">
    <property type="entry name" value="PHOSPHODIESTERASE YAEI"/>
    <property type="match status" value="1"/>
</dbReference>
<comment type="caution">
    <text evidence="6">The sequence shown here is derived from an EMBL/GenBank/DDBJ whole genome shotgun (WGS) entry which is preliminary data.</text>
</comment>
<feature type="compositionally biased region" description="Low complexity" evidence="3">
    <location>
        <begin position="120"/>
        <end position="143"/>
    </location>
</feature>
<dbReference type="Proteomes" id="UP000707731">
    <property type="component" value="Unassembled WGS sequence"/>
</dbReference>
<dbReference type="EMBL" id="JADLQN010000002">
    <property type="protein sequence ID" value="MBF6356043.1"/>
    <property type="molecule type" value="Genomic_DNA"/>
</dbReference>
<evidence type="ECO:0000256" key="2">
    <source>
        <dbReference type="ARBA" id="ARBA00022801"/>
    </source>
</evidence>
<feature type="transmembrane region" description="Helical" evidence="4">
    <location>
        <begin position="30"/>
        <end position="50"/>
    </location>
</feature>
<accession>A0ABS0DDU1</accession>
<dbReference type="InterPro" id="IPR051158">
    <property type="entry name" value="Metallophosphoesterase_sf"/>
</dbReference>
<keyword evidence="2" id="KW-0378">Hydrolase</keyword>
<proteinExistence type="predicted"/>
<dbReference type="PANTHER" id="PTHR31302">
    <property type="entry name" value="TRANSMEMBRANE PROTEIN WITH METALLOPHOSPHOESTERASE DOMAIN-RELATED"/>
    <property type="match status" value="1"/>
</dbReference>
<evidence type="ECO:0000256" key="3">
    <source>
        <dbReference type="SAM" id="MobiDB-lite"/>
    </source>
</evidence>
<evidence type="ECO:0000313" key="7">
    <source>
        <dbReference type="Proteomes" id="UP000707731"/>
    </source>
</evidence>
<keyword evidence="1" id="KW-0479">Metal-binding</keyword>
<name>A0ABS0DDU1_9NOCA</name>
<dbReference type="Gene3D" id="3.60.21.10">
    <property type="match status" value="1"/>
</dbReference>
<sequence length="435" mass="45348">MVGLVAGLHWYVWRRLVRDSTVAGSIGRRAGTAVIVVGGLFMVGTMATRIDMVPFGVVRVVATVGYLWAAVLIYLLLGVLVGEVLRPLMVGWANRRGGSGAAAARTAAARREADPEAPMGAEATAPTARTGAAGTAETTAEATSPAIVENTHAPAESAGSRAVSRRMFVSGGLAGATAVAAVATVGAGTYGVLKGPAVNRVTVPLRRLPAEASGFRITLVSDLHLGPSLGRGFARTVVDTVNRTRPDLIAVAGDLVDGTVADLREHVAPLADLRAPHGVYFCMGNHEYYSGPDEWIAYLPNLGIRVLFNERAELPWFDIAGVDDLAAEAYDRAPDFDAALGGRDTSKPCVLLAHQPSLVHDAVDHGVDLQLSGHTHGGQMFPANLIAALANPTLAGLERYGDTQLYVTRGAGAWGPPVRVGAPSDIAVIELVPDN</sequence>
<dbReference type="InterPro" id="IPR004843">
    <property type="entry name" value="Calcineurin-like_PHP"/>
</dbReference>
<evidence type="ECO:0000259" key="5">
    <source>
        <dbReference type="Pfam" id="PF00149"/>
    </source>
</evidence>
<keyword evidence="7" id="KW-1185">Reference proteome</keyword>
<dbReference type="SUPFAM" id="SSF56300">
    <property type="entry name" value="Metallo-dependent phosphatases"/>
    <property type="match status" value="1"/>
</dbReference>
<keyword evidence="4" id="KW-0472">Membrane</keyword>
<protein>
    <submittedName>
        <fullName evidence="6">Metallophosphoesterase</fullName>
    </submittedName>
</protein>
<dbReference type="Pfam" id="PF00149">
    <property type="entry name" value="Metallophos"/>
    <property type="match status" value="1"/>
</dbReference>
<feature type="domain" description="Calcineurin-like phosphoesterase" evidence="5">
    <location>
        <begin position="215"/>
        <end position="377"/>
    </location>
</feature>
<feature type="transmembrane region" description="Helical" evidence="4">
    <location>
        <begin position="167"/>
        <end position="193"/>
    </location>
</feature>
<dbReference type="CDD" id="cd07385">
    <property type="entry name" value="MPP_YkuE_C"/>
    <property type="match status" value="1"/>
</dbReference>
<evidence type="ECO:0000313" key="6">
    <source>
        <dbReference type="EMBL" id="MBF6356043.1"/>
    </source>
</evidence>
<dbReference type="InterPro" id="IPR029052">
    <property type="entry name" value="Metallo-depent_PP-like"/>
</dbReference>
<feature type="transmembrane region" description="Helical" evidence="4">
    <location>
        <begin position="65"/>
        <end position="85"/>
    </location>
</feature>
<evidence type="ECO:0000256" key="4">
    <source>
        <dbReference type="SAM" id="Phobius"/>
    </source>
</evidence>
<keyword evidence="4" id="KW-0812">Transmembrane</keyword>